<keyword evidence="1" id="KW-0547">Nucleotide-binding</keyword>
<dbReference type="InterPro" id="IPR014001">
    <property type="entry name" value="Helicase_ATP-bd"/>
</dbReference>
<feature type="region of interest" description="Disordered" evidence="5">
    <location>
        <begin position="108"/>
        <end position="210"/>
    </location>
</feature>
<feature type="compositionally biased region" description="Basic and acidic residues" evidence="5">
    <location>
        <begin position="315"/>
        <end position="338"/>
    </location>
</feature>
<name>A0A0N4ZJE8_PARTI</name>
<dbReference type="InterPro" id="IPR050079">
    <property type="entry name" value="DEAD_box_RNA_helicase"/>
</dbReference>
<dbReference type="GO" id="GO:0005829">
    <property type="term" value="C:cytosol"/>
    <property type="evidence" value="ECO:0007669"/>
    <property type="project" value="TreeGrafter"/>
</dbReference>
<evidence type="ECO:0000256" key="4">
    <source>
        <dbReference type="ARBA" id="ARBA00022840"/>
    </source>
</evidence>
<evidence type="ECO:0000256" key="2">
    <source>
        <dbReference type="ARBA" id="ARBA00022801"/>
    </source>
</evidence>
<evidence type="ECO:0000313" key="9">
    <source>
        <dbReference type="WBParaSite" id="PTRK_0000808700.1"/>
    </source>
</evidence>
<dbReference type="InterPro" id="IPR011545">
    <property type="entry name" value="DEAD/DEAH_box_helicase_dom"/>
</dbReference>
<dbReference type="GO" id="GO:0003677">
    <property type="term" value="F:DNA binding"/>
    <property type="evidence" value="ECO:0007669"/>
    <property type="project" value="InterPro"/>
</dbReference>
<dbReference type="PROSITE" id="PS51194">
    <property type="entry name" value="HELICASE_CTER"/>
    <property type="match status" value="1"/>
</dbReference>
<proteinExistence type="predicted"/>
<dbReference type="InterPro" id="IPR001650">
    <property type="entry name" value="Helicase_C-like"/>
</dbReference>
<dbReference type="GO" id="GO:0003724">
    <property type="term" value="F:RNA helicase activity"/>
    <property type="evidence" value="ECO:0007669"/>
    <property type="project" value="TreeGrafter"/>
</dbReference>
<dbReference type="InterPro" id="IPR027417">
    <property type="entry name" value="P-loop_NTPase"/>
</dbReference>
<dbReference type="Proteomes" id="UP000038045">
    <property type="component" value="Unplaced"/>
</dbReference>
<evidence type="ECO:0000313" key="8">
    <source>
        <dbReference type="Proteomes" id="UP000038045"/>
    </source>
</evidence>
<organism evidence="8 9">
    <name type="scientific">Parastrongyloides trichosuri</name>
    <name type="common">Possum-specific nematode worm</name>
    <dbReference type="NCBI Taxonomy" id="131310"/>
    <lineage>
        <taxon>Eukaryota</taxon>
        <taxon>Metazoa</taxon>
        <taxon>Ecdysozoa</taxon>
        <taxon>Nematoda</taxon>
        <taxon>Chromadorea</taxon>
        <taxon>Rhabditida</taxon>
        <taxon>Tylenchina</taxon>
        <taxon>Panagrolaimomorpha</taxon>
        <taxon>Strongyloidoidea</taxon>
        <taxon>Strongyloididae</taxon>
        <taxon>Parastrongyloides</taxon>
    </lineage>
</organism>
<dbReference type="CDD" id="cd18787">
    <property type="entry name" value="SF2_C_DEAD"/>
    <property type="match status" value="1"/>
</dbReference>
<protein>
    <submittedName>
        <fullName evidence="9">RNA polymerase sigma factor RpoD</fullName>
    </submittedName>
</protein>
<dbReference type="InterPro" id="IPR044742">
    <property type="entry name" value="DEAD/DEAH_RhlB"/>
</dbReference>
<dbReference type="CDD" id="cd00268">
    <property type="entry name" value="DEADc"/>
    <property type="match status" value="1"/>
</dbReference>
<dbReference type="PANTHER" id="PTHR47959">
    <property type="entry name" value="ATP-DEPENDENT RNA HELICASE RHLE-RELATED"/>
    <property type="match status" value="1"/>
</dbReference>
<dbReference type="InterPro" id="IPR013325">
    <property type="entry name" value="RNA_pol_sigma_r2"/>
</dbReference>
<dbReference type="Gene3D" id="3.40.50.300">
    <property type="entry name" value="P-loop containing nucleotide triphosphate hydrolases"/>
    <property type="match status" value="2"/>
</dbReference>
<dbReference type="GO" id="GO:0016787">
    <property type="term" value="F:hydrolase activity"/>
    <property type="evidence" value="ECO:0007669"/>
    <property type="project" value="UniProtKB-KW"/>
</dbReference>
<dbReference type="SUPFAM" id="SSF88946">
    <property type="entry name" value="Sigma2 domain of RNA polymerase sigma factors"/>
    <property type="match status" value="1"/>
</dbReference>
<dbReference type="PROSITE" id="PS00039">
    <property type="entry name" value="DEAD_ATP_HELICASE"/>
    <property type="match status" value="1"/>
</dbReference>
<evidence type="ECO:0000256" key="5">
    <source>
        <dbReference type="SAM" id="MobiDB-lite"/>
    </source>
</evidence>
<dbReference type="PANTHER" id="PTHR47959:SF1">
    <property type="entry name" value="ATP-DEPENDENT RNA HELICASE DBPA"/>
    <property type="match status" value="1"/>
</dbReference>
<dbReference type="Pfam" id="PF00271">
    <property type="entry name" value="Helicase_C"/>
    <property type="match status" value="1"/>
</dbReference>
<feature type="compositionally biased region" description="Basic and acidic residues" evidence="5">
    <location>
        <begin position="143"/>
        <end position="161"/>
    </location>
</feature>
<dbReference type="STRING" id="131310.A0A0N4ZJE8"/>
<reference evidence="9" key="1">
    <citation type="submission" date="2017-02" db="UniProtKB">
        <authorList>
            <consortium name="WormBaseParasite"/>
        </authorList>
    </citation>
    <scope>IDENTIFICATION</scope>
</reference>
<feature type="compositionally biased region" description="Basic residues" evidence="5">
    <location>
        <begin position="303"/>
        <end position="314"/>
    </location>
</feature>
<sequence length="1280" mass="136215">MLSEMGVNVVEAEEDAAEATGTDVAAAAETSVAEAPAKAAYDRTDDPVRMYLREMGTVELLTREGEIAIAKRIEAGRDAMISGLCESALTFEAIMVWREELANNRILLPHQGDGRPLDQVQRERSRPDRRHPHSYRQRRHRGGRADRRLSPHRADGPEGRARGPSGQEGDGRGQPAPGDLHRQEVHQPRPAVPRPDPGRQHRPDEGGGQVRIPSWLQVLDLCHLVDPSGDHPLDRRPGAHHPYSGAHDRDDQQDRPHPAPDAAGDRPRGDPGRAGRAHGDAGGQDPQGAEDRQGADLDGNPDRRRRRFPPGRLHRGQERHPADRCGDPVEPARDHDPRAGLADPAATPTGPPFFIDAVFLPPSRGRALGEVLLLLVEDGFEAAPHHALAVEGHVHVRHGGVVLHLGPGVVGGLLVGPDQPGEDDDLAVLQLYRHGEAGQLSIRHVDAPVLDLGGGAIAFEQGPGFAGGFNIPLLVLGLHGGQEACDVAHRGSPSEVGPLSLAGGSLFEGAGRIVGAGGLGGLPDPVSSGLDGGDVDLVHRHHGLEGGLGAGRVGIVVEGHQAPRRDLPVHAPAVLAPAAGAFGPAVSDDGVPQAVGLGLVVGHDHERHGLGLGEDRAAVQPDVALSGEGELDHQFGPGRAGRIVGGAGDDALDAAVGQAQRDVELGRLLRLAEVVPDTGNDLVAHDALSCGQVHAQDAGPVYAAIAGFAGHFDAGEAGFTQEALAKPLERGGLQLEQDGKKLILPVLLCGFLQHLGRVELFRDRVRTLRGIALLHLFGDGCDLGRRHGGACRSQAPDASLAIGHSPAKLEPASCEAKALIDDQLVPLAVSEIQNLVGKAHVLGNIFKHFGIGQRTPMGLKPINNRLHEGFKRRHPKATRPFMPFPAIHPALDRALLNKGYLEPTPVQAAVLEGHGEADLLVSAQTGSGKTVAFGLAAAPTLLGEDERFGQPDTPLMLAIAPTRELALQVAAELEWLYAEAGAKIVTCVGGMDARKEARALNYGAHVVVGTPGRLKDHIDRGALDLSAARVVVLDEADEMLDMGFREDLEYILDQAPEERRTLLFSATIARDIAIMAKRYQKDAVRIDTVDRSQPHNDIEYRAMRIAPNEIERAVVNVLRYFEAPGVLVFCSTRDSVRHLQASLVERGFASVALSGEMGQRERNEALQALRDRRARVCVATDVAARGLDLPDLGLVIHAELPINKATMLHRSGRTGRAGKKGISVLLVPHSRRRKAEMLLGSAGVEAVWSGAPTADEIRAQDEQRLLAAPVFAEEGADEDA</sequence>
<evidence type="ECO:0000259" key="7">
    <source>
        <dbReference type="PROSITE" id="PS51194"/>
    </source>
</evidence>
<dbReference type="InterPro" id="IPR009042">
    <property type="entry name" value="RNA_pol_sigma70_r1_2"/>
</dbReference>
<dbReference type="Pfam" id="PF00270">
    <property type="entry name" value="DEAD"/>
    <property type="match status" value="1"/>
</dbReference>
<dbReference type="SMART" id="SM00487">
    <property type="entry name" value="DEXDc"/>
    <property type="match status" value="1"/>
</dbReference>
<dbReference type="GO" id="GO:0006352">
    <property type="term" value="P:DNA-templated transcription initiation"/>
    <property type="evidence" value="ECO:0007669"/>
    <property type="project" value="InterPro"/>
</dbReference>
<dbReference type="GO" id="GO:0043186">
    <property type="term" value="C:P granule"/>
    <property type="evidence" value="ECO:0007669"/>
    <property type="project" value="UniProtKB-ARBA"/>
</dbReference>
<dbReference type="PROSITE" id="PS51192">
    <property type="entry name" value="HELICASE_ATP_BIND_1"/>
    <property type="match status" value="1"/>
</dbReference>
<keyword evidence="2" id="KW-0378">Hydrolase</keyword>
<keyword evidence="3" id="KW-0347">Helicase</keyword>
<dbReference type="Pfam" id="PF00140">
    <property type="entry name" value="Sigma70_r1_2"/>
    <property type="match status" value="1"/>
</dbReference>
<evidence type="ECO:0000256" key="3">
    <source>
        <dbReference type="ARBA" id="ARBA00022806"/>
    </source>
</evidence>
<dbReference type="GO" id="GO:0016987">
    <property type="term" value="F:sigma factor activity"/>
    <property type="evidence" value="ECO:0007669"/>
    <property type="project" value="InterPro"/>
</dbReference>
<dbReference type="InterPro" id="IPR000629">
    <property type="entry name" value="RNA-helicase_DEAD-box_CS"/>
</dbReference>
<feature type="compositionally biased region" description="Basic and acidic residues" evidence="5">
    <location>
        <begin position="112"/>
        <end position="126"/>
    </location>
</feature>
<dbReference type="WBParaSite" id="PTRK_0000808700.1">
    <property type="protein sequence ID" value="PTRK_0000808700.1"/>
    <property type="gene ID" value="PTRK_0000808700"/>
</dbReference>
<evidence type="ECO:0000259" key="6">
    <source>
        <dbReference type="PROSITE" id="PS51192"/>
    </source>
</evidence>
<feature type="domain" description="Helicase ATP-binding" evidence="6">
    <location>
        <begin position="910"/>
        <end position="1086"/>
    </location>
</feature>
<feature type="compositionally biased region" description="Basic and acidic residues" evidence="5">
    <location>
        <begin position="196"/>
        <end position="205"/>
    </location>
</feature>
<feature type="compositionally biased region" description="Basic residues" evidence="5">
    <location>
        <begin position="127"/>
        <end position="142"/>
    </location>
</feature>
<feature type="domain" description="Helicase C-terminal" evidence="7">
    <location>
        <begin position="1116"/>
        <end position="1265"/>
    </location>
</feature>
<feature type="region of interest" description="Disordered" evidence="5">
    <location>
        <begin position="229"/>
        <end position="348"/>
    </location>
</feature>
<dbReference type="SUPFAM" id="SSF52540">
    <property type="entry name" value="P-loop containing nucleoside triphosphate hydrolases"/>
    <property type="match status" value="1"/>
</dbReference>
<dbReference type="SMART" id="SM00490">
    <property type="entry name" value="HELICc"/>
    <property type="match status" value="1"/>
</dbReference>
<dbReference type="AlphaFoldDB" id="A0A0N4ZJE8"/>
<accession>A0A0N4ZJE8</accession>
<keyword evidence="8" id="KW-1185">Reference proteome</keyword>
<dbReference type="Gene3D" id="1.10.601.10">
    <property type="entry name" value="RNA Polymerase Primary Sigma Factor"/>
    <property type="match status" value="1"/>
</dbReference>
<dbReference type="GO" id="GO:0005524">
    <property type="term" value="F:ATP binding"/>
    <property type="evidence" value="ECO:0007669"/>
    <property type="project" value="UniProtKB-KW"/>
</dbReference>
<evidence type="ECO:0000256" key="1">
    <source>
        <dbReference type="ARBA" id="ARBA00022741"/>
    </source>
</evidence>
<keyword evidence="4" id="KW-0067">ATP-binding</keyword>
<feature type="compositionally biased region" description="Basic and acidic residues" evidence="5">
    <location>
        <begin position="246"/>
        <end position="279"/>
    </location>
</feature>